<sequence>MSFSFFVMSPAKRAGLGLALTGVLSLSACGAGNVNLDPAPDAANPVCAYAMVAMPEKLVGLQQRETTAQGTTAWGEPASVILKCGVTVQEPVSDPCAEVNGIDWVLRPKDAPENSAPPVSASSSAAAGPENRATGTWTATTYGRTPAIEVTFDADKVSSSTLLTELNSAVKQIPSQKKCTNINDTLNGVKTGK</sequence>
<dbReference type="eggNOG" id="ENOG5032SM3">
    <property type="taxonomic scope" value="Bacteria"/>
</dbReference>
<dbReference type="Pfam" id="PF12028">
    <property type="entry name" value="DUF3515"/>
    <property type="match status" value="1"/>
</dbReference>
<protein>
    <recommendedName>
        <fullName evidence="5">DUF3515 domain-containing protein</fullName>
    </recommendedName>
</protein>
<accession>E3H3M8</accession>
<dbReference type="EMBL" id="CP002280">
    <property type="protein sequence ID" value="ADP41597.1"/>
    <property type="molecule type" value="Genomic_DNA"/>
</dbReference>
<gene>
    <name evidence="3" type="ordered locus">HMPREF0733_12140</name>
</gene>
<evidence type="ECO:0008006" key="5">
    <source>
        <dbReference type="Google" id="ProtNLM"/>
    </source>
</evidence>
<feature type="region of interest" description="Disordered" evidence="1">
    <location>
        <begin position="108"/>
        <end position="137"/>
    </location>
</feature>
<dbReference type="Proteomes" id="UP000000387">
    <property type="component" value="Chromosome"/>
</dbReference>
<organism evidence="3 4">
    <name type="scientific">Rothia dentocariosa (strain ATCC 17931 / CDC X599 / XDIA)</name>
    <dbReference type="NCBI Taxonomy" id="762948"/>
    <lineage>
        <taxon>Bacteria</taxon>
        <taxon>Bacillati</taxon>
        <taxon>Actinomycetota</taxon>
        <taxon>Actinomycetes</taxon>
        <taxon>Micrococcales</taxon>
        <taxon>Micrococcaceae</taxon>
        <taxon>Rothia</taxon>
    </lineage>
</organism>
<reference evidence="4" key="1">
    <citation type="submission" date="2010-10" db="EMBL/GenBank/DDBJ databases">
        <title>The complete genome of Rothia dentocariosa ATCC 17931.</title>
        <authorList>
            <person name="Muzny D."/>
            <person name="Qin X."/>
            <person name="Buhay C."/>
            <person name="Dugan-Rocha S."/>
            <person name="Ding Y."/>
            <person name="Chen G."/>
            <person name="Hawes A."/>
            <person name="Holder M."/>
            <person name="Jhangiani S."/>
            <person name="Johnson A."/>
            <person name="Khan Z."/>
            <person name="Li Z."/>
            <person name="Liu W."/>
            <person name="Liu X."/>
            <person name="Perez L."/>
            <person name="Shen H."/>
            <person name="Wang Q."/>
            <person name="Watt J."/>
            <person name="Xi L."/>
            <person name="Xin Y."/>
            <person name="Zhou J."/>
            <person name="Deng J."/>
            <person name="Jiang H."/>
            <person name="Liu Y."/>
            <person name="Qu J."/>
            <person name="Song X.-Z."/>
            <person name="Zhang L."/>
            <person name="Villasana D."/>
            <person name="Johnson A."/>
            <person name="Liu J."/>
            <person name="Liyanage D."/>
            <person name="Lorensuhewa L."/>
            <person name="Robinson T."/>
            <person name="Song A."/>
            <person name="Song B.-B."/>
            <person name="Dinh H."/>
            <person name="Thornton R."/>
            <person name="Coyle M."/>
            <person name="Francisco L."/>
            <person name="Jackson L."/>
            <person name="Javaid M."/>
            <person name="Korchina V."/>
            <person name="Kovar C."/>
            <person name="Mata R."/>
            <person name="Mathew T."/>
            <person name="Ngo R."/>
            <person name="Nguyen L."/>
            <person name="Nguyen N."/>
            <person name="Okwuonu G."/>
            <person name="Ongeri F."/>
            <person name="Pham C."/>
            <person name="Simmons D."/>
            <person name="Wilczek-Boney K."/>
            <person name="Hale W."/>
            <person name="Jakkamsetti A."/>
            <person name="Pham P."/>
            <person name="Ruth R."/>
            <person name="San Lucas F."/>
            <person name="Warren J."/>
            <person name="Zhang J."/>
            <person name="Zhao Z."/>
            <person name="Zhou C."/>
            <person name="Zhu D."/>
            <person name="Lee S."/>
            <person name="Bess C."/>
            <person name="Blankenburg K."/>
            <person name="Forbes L."/>
            <person name="Fu Q."/>
            <person name="Gubbala S."/>
            <person name="Hirani K."/>
            <person name="Jayaseelan J.C."/>
            <person name="Lara F."/>
            <person name="Munidasa M."/>
            <person name="Palculict T."/>
            <person name="Patil S."/>
            <person name="Pu L.-L."/>
            <person name="Saada N."/>
            <person name="Tang L."/>
            <person name="Weissenberger G."/>
            <person name="Zhu Y."/>
            <person name="Hemphill L."/>
            <person name="Shang Y."/>
            <person name="Youmans B."/>
            <person name="Ayvaz T."/>
            <person name="Ross M."/>
            <person name="Santibanez J."/>
            <person name="Aqrawi P."/>
            <person name="Gross S."/>
            <person name="Joshi V."/>
            <person name="Fowler G."/>
            <person name="Nazareth L."/>
            <person name="Reid J."/>
            <person name="Worley K."/>
            <person name="Petrosino J."/>
            <person name="Highlander S."/>
            <person name="Gibbs R."/>
        </authorList>
    </citation>
    <scope>NUCLEOTIDE SEQUENCE [LARGE SCALE GENOMIC DNA]</scope>
    <source>
        <strain evidence="4">ATCC 17931 / CDC X599 / XDIA</strain>
    </source>
</reference>
<keyword evidence="2" id="KW-0732">Signal</keyword>
<dbReference type="HOGENOM" id="CLU_111512_2_0_11"/>
<dbReference type="KEGG" id="rdn:HMPREF0733_12140"/>
<feature type="chain" id="PRO_5039251008" description="DUF3515 domain-containing protein" evidence="2">
    <location>
        <begin position="31"/>
        <end position="193"/>
    </location>
</feature>
<dbReference type="GeneID" id="29744251"/>
<evidence type="ECO:0000256" key="1">
    <source>
        <dbReference type="SAM" id="MobiDB-lite"/>
    </source>
</evidence>
<name>E3H3M8_ROTDC</name>
<dbReference type="AlphaFoldDB" id="E3H3M8"/>
<dbReference type="RefSeq" id="WP_013399248.1">
    <property type="nucleotide sequence ID" value="NC_014643.1"/>
</dbReference>
<feature type="signal peptide" evidence="2">
    <location>
        <begin position="1"/>
        <end position="30"/>
    </location>
</feature>
<proteinExistence type="predicted"/>
<evidence type="ECO:0000256" key="2">
    <source>
        <dbReference type="SAM" id="SignalP"/>
    </source>
</evidence>
<feature type="compositionally biased region" description="Low complexity" evidence="1">
    <location>
        <begin position="116"/>
        <end position="137"/>
    </location>
</feature>
<evidence type="ECO:0000313" key="4">
    <source>
        <dbReference type="Proteomes" id="UP000000387"/>
    </source>
</evidence>
<evidence type="ECO:0000313" key="3">
    <source>
        <dbReference type="EMBL" id="ADP41597.1"/>
    </source>
</evidence>
<dbReference type="InterPro" id="IPR021903">
    <property type="entry name" value="DUF3515"/>
</dbReference>